<feature type="transmembrane region" description="Helical" evidence="1">
    <location>
        <begin position="228"/>
        <end position="244"/>
    </location>
</feature>
<feature type="transmembrane region" description="Helical" evidence="1">
    <location>
        <begin position="127"/>
        <end position="142"/>
    </location>
</feature>
<name>A0A1I0MYB8_9BACT</name>
<dbReference type="GeneID" id="99985497"/>
<feature type="transmembrane region" description="Helical" evidence="1">
    <location>
        <begin position="336"/>
        <end position="355"/>
    </location>
</feature>
<keyword evidence="1" id="KW-0812">Transmembrane</keyword>
<organism evidence="3 4">
    <name type="scientific">Roseivirga pacifica</name>
    <dbReference type="NCBI Taxonomy" id="1267423"/>
    <lineage>
        <taxon>Bacteria</taxon>
        <taxon>Pseudomonadati</taxon>
        <taxon>Bacteroidota</taxon>
        <taxon>Cytophagia</taxon>
        <taxon>Cytophagales</taxon>
        <taxon>Roseivirgaceae</taxon>
        <taxon>Roseivirga</taxon>
    </lineage>
</organism>
<dbReference type="PANTHER" id="PTHR30590:SF2">
    <property type="entry name" value="INNER MEMBRANE PROTEIN"/>
    <property type="match status" value="1"/>
</dbReference>
<evidence type="ECO:0000259" key="2">
    <source>
        <dbReference type="Pfam" id="PF04235"/>
    </source>
</evidence>
<keyword evidence="1" id="KW-0472">Membrane</keyword>
<proteinExistence type="predicted"/>
<reference evidence="4" key="1">
    <citation type="submission" date="2016-10" db="EMBL/GenBank/DDBJ databases">
        <authorList>
            <person name="Varghese N."/>
            <person name="Submissions S."/>
        </authorList>
    </citation>
    <scope>NUCLEOTIDE SEQUENCE [LARGE SCALE GENOMIC DNA]</scope>
    <source>
        <strain evidence="4">CGMCC 1.12402</strain>
    </source>
</reference>
<dbReference type="AlphaFoldDB" id="A0A1I0MYB8"/>
<dbReference type="RefSeq" id="WP_090257045.1">
    <property type="nucleotide sequence ID" value="NZ_FOIR01000001.1"/>
</dbReference>
<dbReference type="Proteomes" id="UP000199437">
    <property type="component" value="Unassembled WGS sequence"/>
</dbReference>
<dbReference type="OrthoDB" id="9807744at2"/>
<feature type="transmembrane region" description="Helical" evidence="1">
    <location>
        <begin position="154"/>
        <end position="174"/>
    </location>
</feature>
<feature type="domain" description="DUF418" evidence="2">
    <location>
        <begin position="242"/>
        <end position="404"/>
    </location>
</feature>
<evidence type="ECO:0000313" key="4">
    <source>
        <dbReference type="Proteomes" id="UP000199437"/>
    </source>
</evidence>
<keyword evidence="1" id="KW-1133">Transmembrane helix</keyword>
<evidence type="ECO:0000313" key="3">
    <source>
        <dbReference type="EMBL" id="SEV93093.1"/>
    </source>
</evidence>
<evidence type="ECO:0000256" key="1">
    <source>
        <dbReference type="SAM" id="Phobius"/>
    </source>
</evidence>
<dbReference type="Pfam" id="PF04235">
    <property type="entry name" value="DUF418"/>
    <property type="match status" value="1"/>
</dbReference>
<feature type="transmembrane region" description="Helical" evidence="1">
    <location>
        <begin position="21"/>
        <end position="40"/>
    </location>
</feature>
<protein>
    <recommendedName>
        <fullName evidence="2">DUF418 domain-containing protein</fullName>
    </recommendedName>
</protein>
<feature type="transmembrane region" description="Helical" evidence="1">
    <location>
        <begin position="298"/>
        <end position="316"/>
    </location>
</feature>
<dbReference type="InterPro" id="IPR007349">
    <property type="entry name" value="DUF418"/>
</dbReference>
<feature type="transmembrane region" description="Helical" evidence="1">
    <location>
        <begin position="60"/>
        <end position="84"/>
    </location>
</feature>
<accession>A0A1I0MYB8</accession>
<dbReference type="InterPro" id="IPR052529">
    <property type="entry name" value="Bact_Transport_Assoc"/>
</dbReference>
<feature type="transmembrane region" description="Helical" evidence="1">
    <location>
        <begin position="367"/>
        <end position="388"/>
    </location>
</feature>
<dbReference type="PANTHER" id="PTHR30590">
    <property type="entry name" value="INNER MEMBRANE PROTEIN"/>
    <property type="match status" value="1"/>
</dbReference>
<sequence>MAGSSYILSPISTGKRVATIDILRGVAVLGMLAMTIQSFAMPMSAYLNPSTYERLSGNDLYVWLISHVFADQKFLGIFSLLFGASIIMLSQKAQKEHLRSTDLQYKRFVYLGLLGLIHAYLVWYGDVLFMYAVCGLLMFIFRNKRTAVQLRAGIIFLAIGSAISLLLGYSVALWEPGEYEVRRAQIWDQPAQVMADEIEGYHSNWERQILTRAPQAFRLQTTGFLLRYFWKISGMILIGMALYKRRVFKGKHSKKYYLKMIIYGIGIGLPLVAGGVFIDFLYNWDYRISYFFTSQLNYWGSVLMSLGYVGIIVLFCKASTRSFLAKRLADVGRMSLSNYLLQSILCGFIFYGHGFNLFGDLDRSAQAVFVLAIWVVNIMFSSIWLKYFQFGPFEWVWRSLTYGKIQPLAKGD</sequence>
<keyword evidence="4" id="KW-1185">Reference proteome</keyword>
<dbReference type="STRING" id="1267423.SAMN05216290_0757"/>
<dbReference type="EMBL" id="FOIR01000001">
    <property type="protein sequence ID" value="SEV93093.1"/>
    <property type="molecule type" value="Genomic_DNA"/>
</dbReference>
<gene>
    <name evidence="3" type="ORF">SAMN05216290_0757</name>
</gene>
<feature type="transmembrane region" description="Helical" evidence="1">
    <location>
        <begin position="256"/>
        <end position="278"/>
    </location>
</feature>